<feature type="compositionally biased region" description="Acidic residues" evidence="1">
    <location>
        <begin position="15"/>
        <end position="25"/>
    </location>
</feature>
<proteinExistence type="predicted"/>
<sequence>FCAYEQSASFKVEENDKEEDEPDQENYDRPTEICYMPSRKRFMGDFDRQSMASITARLPKELFYQYNPSCIDKPSARVLPLFFRQWRDEETINIYSLERNQDLAKKWKYFVKTLPLSDKPLIQIPSQK</sequence>
<feature type="non-terminal residue" evidence="2">
    <location>
        <position position="1"/>
    </location>
</feature>
<dbReference type="EMBL" id="GEMB01007859">
    <property type="protein sequence ID" value="JAR95597.1"/>
    <property type="molecule type" value="Transcribed_RNA"/>
</dbReference>
<evidence type="ECO:0000256" key="1">
    <source>
        <dbReference type="SAM" id="MobiDB-lite"/>
    </source>
</evidence>
<accession>A0A161MFY9</accession>
<reference evidence="2" key="1">
    <citation type="submission" date="2016-04" db="EMBL/GenBank/DDBJ databases">
        <authorList>
            <person name="Calderon-Fernandez G.M.Sr."/>
        </authorList>
    </citation>
    <scope>NUCLEOTIDE SEQUENCE</scope>
    <source>
        <strain evidence="2">Int1</strain>
        <tissue evidence="2">Integument</tissue>
    </source>
</reference>
<dbReference type="AlphaFoldDB" id="A0A161MFY9"/>
<protein>
    <submittedName>
        <fullName evidence="2">Uncharacterized protein</fullName>
    </submittedName>
</protein>
<reference evidence="2" key="2">
    <citation type="journal article" date="2017" name="J. Med. Entomol.">
        <title>Transcriptome Analysis of the Triatoma infestans (Hemiptera: Reduviidae) Integument.</title>
        <authorList>
            <person name="Calderon-Fernandez G.M."/>
            <person name="Moriconi D.E."/>
            <person name="Dulbecco A.B."/>
            <person name="Juarez M.P."/>
        </authorList>
    </citation>
    <scope>NUCLEOTIDE SEQUENCE</scope>
    <source>
        <strain evidence="2">Int1</strain>
        <tissue evidence="2">Integument</tissue>
    </source>
</reference>
<organism evidence="2">
    <name type="scientific">Triatoma infestans</name>
    <name type="common">Assassin bug</name>
    <dbReference type="NCBI Taxonomy" id="30076"/>
    <lineage>
        <taxon>Eukaryota</taxon>
        <taxon>Metazoa</taxon>
        <taxon>Ecdysozoa</taxon>
        <taxon>Arthropoda</taxon>
        <taxon>Hexapoda</taxon>
        <taxon>Insecta</taxon>
        <taxon>Pterygota</taxon>
        <taxon>Neoptera</taxon>
        <taxon>Paraneoptera</taxon>
        <taxon>Hemiptera</taxon>
        <taxon>Heteroptera</taxon>
        <taxon>Panheteroptera</taxon>
        <taxon>Cimicomorpha</taxon>
        <taxon>Reduviidae</taxon>
        <taxon>Triatominae</taxon>
        <taxon>Triatoma</taxon>
    </lineage>
</organism>
<name>A0A161MFY9_TRIIF</name>
<evidence type="ECO:0000313" key="2">
    <source>
        <dbReference type="EMBL" id="JAR95597.1"/>
    </source>
</evidence>
<feature type="region of interest" description="Disordered" evidence="1">
    <location>
        <begin position="1"/>
        <end position="29"/>
    </location>
</feature>